<dbReference type="EMBL" id="SACP01000021">
    <property type="protein sequence ID" value="RVU15497.1"/>
    <property type="molecule type" value="Genomic_DNA"/>
</dbReference>
<dbReference type="InterPro" id="IPR036942">
    <property type="entry name" value="Beta-barrel_TonB_sf"/>
</dbReference>
<feature type="signal peptide" evidence="11">
    <location>
        <begin position="1"/>
        <end position="26"/>
    </location>
</feature>
<feature type="chain" id="PRO_5019002517" evidence="11">
    <location>
        <begin position="27"/>
        <end position="708"/>
    </location>
</feature>
<dbReference type="AlphaFoldDB" id="A0A437NZT9"/>
<evidence type="ECO:0000259" key="12">
    <source>
        <dbReference type="Pfam" id="PF00593"/>
    </source>
</evidence>
<comment type="caution">
    <text evidence="14">The sequence shown here is derived from an EMBL/GenBank/DDBJ whole genome shotgun (WGS) entry which is preliminary data.</text>
</comment>
<evidence type="ECO:0000256" key="2">
    <source>
        <dbReference type="ARBA" id="ARBA00022448"/>
    </source>
</evidence>
<evidence type="ECO:0000259" key="13">
    <source>
        <dbReference type="Pfam" id="PF07715"/>
    </source>
</evidence>
<keyword evidence="7 8" id="KW-0998">Cell outer membrane</keyword>
<dbReference type="PROSITE" id="PS52016">
    <property type="entry name" value="TONB_DEPENDENT_REC_3"/>
    <property type="match status" value="1"/>
</dbReference>
<evidence type="ECO:0000256" key="10">
    <source>
        <dbReference type="SAM" id="MobiDB-lite"/>
    </source>
</evidence>
<feature type="domain" description="TonB-dependent receptor plug" evidence="13">
    <location>
        <begin position="61"/>
        <end position="165"/>
    </location>
</feature>
<keyword evidence="2 8" id="KW-0813">Transport</keyword>
<evidence type="ECO:0000313" key="15">
    <source>
        <dbReference type="Proteomes" id="UP000286997"/>
    </source>
</evidence>
<evidence type="ECO:0000256" key="3">
    <source>
        <dbReference type="ARBA" id="ARBA00022452"/>
    </source>
</evidence>
<dbReference type="Proteomes" id="UP000286997">
    <property type="component" value="Unassembled WGS sequence"/>
</dbReference>
<comment type="similarity">
    <text evidence="8 9">Belongs to the TonB-dependent receptor family.</text>
</comment>
<dbReference type="SUPFAM" id="SSF56935">
    <property type="entry name" value="Porins"/>
    <property type="match status" value="1"/>
</dbReference>
<dbReference type="InterPro" id="IPR037066">
    <property type="entry name" value="Plug_dom_sf"/>
</dbReference>
<dbReference type="InterPro" id="IPR000531">
    <property type="entry name" value="Beta-barrel_TonB"/>
</dbReference>
<dbReference type="InterPro" id="IPR012910">
    <property type="entry name" value="Plug_dom"/>
</dbReference>
<comment type="subcellular location">
    <subcellularLocation>
        <location evidence="1 8">Cell outer membrane</location>
        <topology evidence="1 8">Multi-pass membrane protein</topology>
    </subcellularLocation>
</comment>
<keyword evidence="3 8" id="KW-1134">Transmembrane beta strand</keyword>
<dbReference type="Gene3D" id="2.40.170.20">
    <property type="entry name" value="TonB-dependent receptor, beta-barrel domain"/>
    <property type="match status" value="1"/>
</dbReference>
<keyword evidence="11" id="KW-0732">Signal</keyword>
<dbReference type="RefSeq" id="WP_127732315.1">
    <property type="nucleotide sequence ID" value="NZ_SACP01000021.1"/>
</dbReference>
<evidence type="ECO:0000256" key="1">
    <source>
        <dbReference type="ARBA" id="ARBA00004571"/>
    </source>
</evidence>
<dbReference type="GO" id="GO:0044718">
    <property type="term" value="P:siderophore transmembrane transport"/>
    <property type="evidence" value="ECO:0007669"/>
    <property type="project" value="TreeGrafter"/>
</dbReference>
<organism evidence="14 15">
    <name type="scientific">Methylobacterium oryzihabitans</name>
    <dbReference type="NCBI Taxonomy" id="2499852"/>
    <lineage>
        <taxon>Bacteria</taxon>
        <taxon>Pseudomonadati</taxon>
        <taxon>Pseudomonadota</taxon>
        <taxon>Alphaproteobacteria</taxon>
        <taxon>Hyphomicrobiales</taxon>
        <taxon>Methylobacteriaceae</taxon>
        <taxon>Methylobacterium</taxon>
    </lineage>
</organism>
<proteinExistence type="inferred from homology"/>
<name>A0A437NZT9_9HYPH</name>
<gene>
    <name evidence="14" type="ORF">EOE48_19730</name>
</gene>
<reference evidence="14 15" key="1">
    <citation type="submission" date="2019-01" db="EMBL/GenBank/DDBJ databases">
        <authorList>
            <person name="Chen W.-M."/>
        </authorList>
    </citation>
    <scope>NUCLEOTIDE SEQUENCE [LARGE SCALE GENOMIC DNA]</scope>
    <source>
        <strain evidence="14 15">TER-1</strain>
    </source>
</reference>
<dbReference type="PANTHER" id="PTHR30069:SF40">
    <property type="entry name" value="TONB-DEPENDENT RECEPTOR NMB0964-RELATED"/>
    <property type="match status" value="1"/>
</dbReference>
<evidence type="ECO:0000256" key="6">
    <source>
        <dbReference type="ARBA" id="ARBA00023136"/>
    </source>
</evidence>
<dbReference type="GO" id="GO:0015344">
    <property type="term" value="F:siderophore uptake transmembrane transporter activity"/>
    <property type="evidence" value="ECO:0007669"/>
    <property type="project" value="TreeGrafter"/>
</dbReference>
<keyword evidence="4 8" id="KW-0812">Transmembrane</keyword>
<evidence type="ECO:0000256" key="7">
    <source>
        <dbReference type="ARBA" id="ARBA00023237"/>
    </source>
</evidence>
<protein>
    <submittedName>
        <fullName evidence="14">TonB-dependent receptor</fullName>
    </submittedName>
</protein>
<keyword evidence="15" id="KW-1185">Reference proteome</keyword>
<evidence type="ECO:0000256" key="4">
    <source>
        <dbReference type="ARBA" id="ARBA00022692"/>
    </source>
</evidence>
<dbReference type="OrthoDB" id="9795928at2"/>
<accession>A0A437NZT9</accession>
<feature type="region of interest" description="Disordered" evidence="10">
    <location>
        <begin position="473"/>
        <end position="492"/>
    </location>
</feature>
<dbReference type="PANTHER" id="PTHR30069">
    <property type="entry name" value="TONB-DEPENDENT OUTER MEMBRANE RECEPTOR"/>
    <property type="match status" value="1"/>
</dbReference>
<evidence type="ECO:0000256" key="9">
    <source>
        <dbReference type="RuleBase" id="RU003357"/>
    </source>
</evidence>
<evidence type="ECO:0000256" key="11">
    <source>
        <dbReference type="SAM" id="SignalP"/>
    </source>
</evidence>
<dbReference type="GO" id="GO:0009279">
    <property type="term" value="C:cell outer membrane"/>
    <property type="evidence" value="ECO:0007669"/>
    <property type="project" value="UniProtKB-SubCell"/>
</dbReference>
<keyword evidence="14" id="KW-0675">Receptor</keyword>
<dbReference type="Pfam" id="PF07715">
    <property type="entry name" value="Plug"/>
    <property type="match status" value="1"/>
</dbReference>
<dbReference type="Gene3D" id="2.170.130.10">
    <property type="entry name" value="TonB-dependent receptor, plug domain"/>
    <property type="match status" value="1"/>
</dbReference>
<dbReference type="Pfam" id="PF00593">
    <property type="entry name" value="TonB_dep_Rec_b-barrel"/>
    <property type="match status" value="1"/>
</dbReference>
<keyword evidence="6 8" id="KW-0472">Membrane</keyword>
<feature type="domain" description="TonB-dependent receptor-like beta-barrel" evidence="12">
    <location>
        <begin position="231"/>
        <end position="677"/>
    </location>
</feature>
<evidence type="ECO:0000256" key="5">
    <source>
        <dbReference type="ARBA" id="ARBA00023077"/>
    </source>
</evidence>
<sequence>MSRITYLARCGAWIGLVGLGAVAARAEDIALDEIAVAPERPAAGPATGGRFPAGVLPVVADSFSAVTVVPGAELARSQPTSLGEALFDKPGLSASGFAPTSATRPIIRGLDNNRVRIVENGTGVQDMSDLGEDHAVPINPLVADRIEVIRGPAGLRYGSQAVGGVVAVETGRIPTVMPPGGLAGRVTTGLSAVDDGRNAAASVEAGSGNVVVHADGFRSVADDYATPLGLQRNSAARSQGGALGAAMVGDQGFVGLSFSHYDALYGIPGTAAARLRTRLDPTQDKLQARGEVRPTDGPFAAIRFWFGGSTYRHDESGLGPDGVDGIQAVFRNRAAEGRVEFEHVPVETAFGVLTGTLGLQSERRDLAISGAEGGLLRPTDTRTGAVYLFEELALGGGLRLQAAGRIEAARVAGTEALFPAGFVPRGPRDEPAEIARVRRFAPRSASLGALQELPHGFVARLTGSTVERAPASPELYSRGPHAAPATFEIGDPDLEPERARTVEVGLRRAEGPLRLDASGYATRYTGFIDKRLTGLTCGDTFGTCGPDGGPLRQVVYSGADATFYGAEIASQLDLVPVGDGFAGITAQYDFVRARFDDGSSVPRIPPHRVGGGVFVRADGWVAQLGLLHAFAQTQTGALESPTPGYNDLKAEVSYSAALDPAVHGLAEVTLGLRGTNLLDDVIRNAASFTKDEVVLPGRNVRLFLTARF</sequence>
<keyword evidence="5 9" id="KW-0798">TonB box</keyword>
<dbReference type="InterPro" id="IPR039426">
    <property type="entry name" value="TonB-dep_rcpt-like"/>
</dbReference>
<evidence type="ECO:0000313" key="14">
    <source>
        <dbReference type="EMBL" id="RVU15497.1"/>
    </source>
</evidence>
<evidence type="ECO:0000256" key="8">
    <source>
        <dbReference type="PROSITE-ProRule" id="PRU01360"/>
    </source>
</evidence>